<dbReference type="EMBL" id="QSII01000021">
    <property type="protein sequence ID" value="RHC82450.1"/>
    <property type="molecule type" value="Genomic_DNA"/>
</dbReference>
<dbReference type="GO" id="GO:0009229">
    <property type="term" value="P:thiamine diphosphate biosynthetic process"/>
    <property type="evidence" value="ECO:0007669"/>
    <property type="project" value="UniProtKB-UniRule"/>
</dbReference>
<dbReference type="GO" id="GO:0009228">
    <property type="term" value="P:thiamine biosynthetic process"/>
    <property type="evidence" value="ECO:0007669"/>
    <property type="project" value="UniProtKB-KW"/>
</dbReference>
<feature type="binding site" evidence="9">
    <location>
        <position position="158"/>
    </location>
    <ligand>
        <name>4-amino-2-methyl-5-(diphosphooxymethyl)pyrimidine</name>
        <dbReference type="ChEBI" id="CHEBI:57841"/>
    </ligand>
</feature>
<dbReference type="SUPFAM" id="SSF51391">
    <property type="entry name" value="Thiamin phosphate synthase"/>
    <property type="match status" value="1"/>
</dbReference>
<comment type="function">
    <text evidence="9">Condenses 4-methyl-5-(beta-hydroxyethyl)thiazole monophosphate (THZ-P) and 2-methyl-4-amino-5-hydroxymethyl pyrimidine pyrophosphate (HMP-PP) to form thiamine monophosphate (TMP).</text>
</comment>
<keyword evidence="4 9" id="KW-0460">Magnesium</keyword>
<feature type="domain" description="Thiamine phosphate synthase/TenI" evidence="10">
    <location>
        <begin position="25"/>
        <end position="214"/>
    </location>
</feature>
<feature type="binding site" evidence="9">
    <location>
        <position position="105"/>
    </location>
    <ligand>
        <name>Mg(2+)</name>
        <dbReference type="ChEBI" id="CHEBI:18420"/>
    </ligand>
</feature>
<keyword evidence="2 9" id="KW-0808">Transferase</keyword>
<gene>
    <name evidence="9 11" type="primary">thiE</name>
    <name evidence="11" type="ORF">CE91St3_16700</name>
    <name evidence="13" type="ORF">DW828_14485</name>
    <name evidence="12" type="ORF">GMD92_11245</name>
</gene>
<dbReference type="EC" id="2.5.1.3" evidence="9"/>
<name>A0A3R6A2W4_9BACT</name>
<dbReference type="Gene3D" id="3.20.20.70">
    <property type="entry name" value="Aldolase class I"/>
    <property type="match status" value="1"/>
</dbReference>
<dbReference type="HAMAP" id="MF_00097">
    <property type="entry name" value="TMP_synthase"/>
    <property type="match status" value="1"/>
</dbReference>
<sequence>MELDDFLYTSAGRGRYACFTGTNRLMFITHRTNKYTELDEVKMVTKGGCTWVQLRMKENLNLEVAKAIAHFTLFDCDTDCACCLDDDLEMAFKAGIHCVHLGKNDIPVSEAWHRIIEKGKEDLFLVGATANTFEDILKADREGASYIGLGPYRYTETKKNLSPVLGLEGYRKIMEQCREAGLEIPIFAIGGIEFEDIAPLMETGIEGIAVSGAIINAEDPVEETRRFIREINKHKPDPCRDDSEI</sequence>
<evidence type="ECO:0000256" key="1">
    <source>
        <dbReference type="ARBA" id="ARBA00005165"/>
    </source>
</evidence>
<evidence type="ECO:0000256" key="2">
    <source>
        <dbReference type="ARBA" id="ARBA00022679"/>
    </source>
</evidence>
<evidence type="ECO:0000313" key="11">
    <source>
        <dbReference type="EMBL" id="GKH71807.1"/>
    </source>
</evidence>
<evidence type="ECO:0000256" key="4">
    <source>
        <dbReference type="ARBA" id="ARBA00022842"/>
    </source>
</evidence>
<organism evidence="12 15">
    <name type="scientific">Parabacteroides merdae</name>
    <dbReference type="NCBI Taxonomy" id="46503"/>
    <lineage>
        <taxon>Bacteria</taxon>
        <taxon>Pseudomonadati</taxon>
        <taxon>Bacteroidota</taxon>
        <taxon>Bacteroidia</taxon>
        <taxon>Bacteroidales</taxon>
        <taxon>Tannerellaceae</taxon>
        <taxon>Parabacteroides</taxon>
    </lineage>
</organism>
<evidence type="ECO:0000256" key="6">
    <source>
        <dbReference type="ARBA" id="ARBA00047334"/>
    </source>
</evidence>
<comment type="caution">
    <text evidence="9">Lacks conserved residue(s) required for the propagation of feature annotation.</text>
</comment>
<dbReference type="Proteomes" id="UP001055114">
    <property type="component" value="Unassembled WGS sequence"/>
</dbReference>
<dbReference type="Proteomes" id="UP000448908">
    <property type="component" value="Unassembled WGS sequence"/>
</dbReference>
<feature type="binding site" evidence="9">
    <location>
        <begin position="155"/>
        <end position="157"/>
    </location>
    <ligand>
        <name>2-[(2R,5Z)-2-carboxy-4-methylthiazol-5(2H)-ylidene]ethyl phosphate</name>
        <dbReference type="ChEBI" id="CHEBI:62899"/>
    </ligand>
</feature>
<reference evidence="12 15" key="2">
    <citation type="journal article" date="2019" name="Nat. Med.">
        <title>A library of human gut bacterial isolates paired with longitudinal multiomics data enables mechanistic microbiome research.</title>
        <authorList>
            <person name="Poyet M."/>
            <person name="Groussin M."/>
            <person name="Gibbons S.M."/>
            <person name="Avila-Pacheco J."/>
            <person name="Jiang X."/>
            <person name="Kearney S.M."/>
            <person name="Perrotta A.R."/>
            <person name="Berdy B."/>
            <person name="Zhao S."/>
            <person name="Lieberman T.D."/>
            <person name="Swanson P.K."/>
            <person name="Smith M."/>
            <person name="Roesemann S."/>
            <person name="Alexander J.E."/>
            <person name="Rich S.A."/>
            <person name="Livny J."/>
            <person name="Vlamakis H."/>
            <person name="Clish C."/>
            <person name="Bullock K."/>
            <person name="Deik A."/>
            <person name="Scott J."/>
            <person name="Pierce K.A."/>
            <person name="Xavier R.J."/>
            <person name="Alm E.J."/>
        </authorList>
    </citation>
    <scope>NUCLEOTIDE SEQUENCE [LARGE SCALE GENOMIC DNA]</scope>
    <source>
        <strain evidence="12 15">BIOML-A16</strain>
    </source>
</reference>
<dbReference type="GO" id="GO:0004789">
    <property type="term" value="F:thiamine-phosphate diphosphorylase activity"/>
    <property type="evidence" value="ECO:0007669"/>
    <property type="project" value="UniProtKB-UniRule"/>
</dbReference>
<dbReference type="UniPathway" id="UPA00060">
    <property type="reaction ID" value="UER00141"/>
</dbReference>
<comment type="caution">
    <text evidence="12">The sequence shown here is derived from an EMBL/GenBank/DDBJ whole genome shotgun (WGS) entry which is preliminary data.</text>
</comment>
<evidence type="ECO:0000256" key="8">
    <source>
        <dbReference type="ARBA" id="ARBA00047883"/>
    </source>
</evidence>
<keyword evidence="5 9" id="KW-0784">Thiamine biosynthesis</keyword>
<evidence type="ECO:0000313" key="12">
    <source>
        <dbReference type="EMBL" id="MTU69638.1"/>
    </source>
</evidence>
<evidence type="ECO:0000313" key="14">
    <source>
        <dbReference type="Proteomes" id="UP000286260"/>
    </source>
</evidence>
<dbReference type="RefSeq" id="WP_005641871.1">
    <property type="nucleotide sequence ID" value="NZ_BAABYG010000001.1"/>
</dbReference>
<dbReference type="InterPro" id="IPR036206">
    <property type="entry name" value="ThiamineP_synth_sf"/>
</dbReference>
<comment type="catalytic activity">
    <reaction evidence="8 9">
        <text>2-[(2R,5Z)-2-carboxy-4-methylthiazol-5(2H)-ylidene]ethyl phosphate + 4-amino-2-methyl-5-(diphosphooxymethyl)pyrimidine + 2 H(+) = thiamine phosphate + CO2 + diphosphate</text>
        <dbReference type="Rhea" id="RHEA:47844"/>
        <dbReference type="ChEBI" id="CHEBI:15378"/>
        <dbReference type="ChEBI" id="CHEBI:16526"/>
        <dbReference type="ChEBI" id="CHEBI:33019"/>
        <dbReference type="ChEBI" id="CHEBI:37575"/>
        <dbReference type="ChEBI" id="CHEBI:57841"/>
        <dbReference type="ChEBI" id="CHEBI:62899"/>
        <dbReference type="EC" id="2.5.1.3"/>
    </reaction>
</comment>
<dbReference type="NCBIfam" id="NF000736">
    <property type="entry name" value="PRK00043.2-3"/>
    <property type="match status" value="1"/>
</dbReference>
<feature type="binding site" evidence="9">
    <location>
        <position position="129"/>
    </location>
    <ligand>
        <name>4-amino-2-methyl-5-(diphosphooxymethyl)pyrimidine</name>
        <dbReference type="ChEBI" id="CHEBI:57841"/>
    </ligand>
</feature>
<reference evidence="11" key="3">
    <citation type="submission" date="2022-01" db="EMBL/GenBank/DDBJ databases">
        <title>Novel bile acid biosynthetic pathways are enriched in the microbiome of centenarians.</title>
        <authorList>
            <person name="Sato Y."/>
            <person name="Atarashi K."/>
            <person name="Plichta R.D."/>
            <person name="Arai Y."/>
            <person name="Sasajima S."/>
            <person name="Kearney M.S."/>
            <person name="Suda W."/>
            <person name="Takeshita K."/>
            <person name="Sasaki T."/>
            <person name="Okamoto S."/>
            <person name="Skelly N.A."/>
            <person name="Okamura Y."/>
            <person name="Vlamakis H."/>
            <person name="Li Y."/>
            <person name="Tanoue T."/>
            <person name="Takei H."/>
            <person name="Nittono H."/>
            <person name="Narushima S."/>
            <person name="Irie J."/>
            <person name="Itoh H."/>
            <person name="Moriya K."/>
            <person name="Sugiura Y."/>
            <person name="Suematsu M."/>
            <person name="Moritoki N."/>
            <person name="Shibata S."/>
            <person name="Littman R.D."/>
            <person name="Fischbach A.M."/>
            <person name="Uwamino Y."/>
            <person name="Inoue T."/>
            <person name="Honda A."/>
            <person name="Hattori M."/>
            <person name="Murai T."/>
            <person name="Xavier J.R."/>
            <person name="Hirose N."/>
            <person name="Honda K."/>
        </authorList>
    </citation>
    <scope>NUCLEOTIDE SEQUENCE</scope>
    <source>
        <strain evidence="11">CE91-St3</strain>
    </source>
</reference>
<dbReference type="GO" id="GO:0000287">
    <property type="term" value="F:magnesium ion binding"/>
    <property type="evidence" value="ECO:0007669"/>
    <property type="project" value="UniProtKB-UniRule"/>
</dbReference>
<evidence type="ECO:0000256" key="9">
    <source>
        <dbReference type="HAMAP-Rule" id="MF_00097"/>
    </source>
</evidence>
<feature type="binding site" evidence="9">
    <location>
        <position position="191"/>
    </location>
    <ligand>
        <name>2-[(2R,5Z)-2-carboxy-4-methylthiazol-5(2H)-ylidene]ethyl phosphate</name>
        <dbReference type="ChEBI" id="CHEBI:62899"/>
    </ligand>
</feature>
<dbReference type="PANTHER" id="PTHR20857:SF15">
    <property type="entry name" value="THIAMINE-PHOSPHATE SYNTHASE"/>
    <property type="match status" value="1"/>
</dbReference>
<dbReference type="Proteomes" id="UP000286260">
    <property type="component" value="Unassembled WGS sequence"/>
</dbReference>
<dbReference type="CDD" id="cd00564">
    <property type="entry name" value="TMP_TenI"/>
    <property type="match status" value="1"/>
</dbReference>
<dbReference type="InterPro" id="IPR034291">
    <property type="entry name" value="TMP_synthase"/>
</dbReference>
<dbReference type="GO" id="GO:0005737">
    <property type="term" value="C:cytoplasm"/>
    <property type="evidence" value="ECO:0007669"/>
    <property type="project" value="TreeGrafter"/>
</dbReference>
<reference evidence="13 14" key="1">
    <citation type="submission" date="2018-08" db="EMBL/GenBank/DDBJ databases">
        <title>A genome reference for cultivated species of the human gut microbiota.</title>
        <authorList>
            <person name="Zou Y."/>
            <person name="Xue W."/>
            <person name="Luo G."/>
        </authorList>
    </citation>
    <scope>NUCLEOTIDE SEQUENCE [LARGE SCALE GENOMIC DNA]</scope>
    <source>
        <strain evidence="13 14">AM34-17</strain>
    </source>
</reference>
<feature type="binding site" evidence="9">
    <location>
        <begin position="53"/>
        <end position="57"/>
    </location>
    <ligand>
        <name>4-amino-2-methyl-5-(diphosphooxymethyl)pyrimidine</name>
        <dbReference type="ChEBI" id="CHEBI:57841"/>
    </ligand>
</feature>
<dbReference type="OrthoDB" id="9812206at2"/>
<dbReference type="GeneID" id="49202121"/>
<dbReference type="PANTHER" id="PTHR20857">
    <property type="entry name" value="THIAMINE-PHOSPHATE PYROPHOSPHORYLASE"/>
    <property type="match status" value="1"/>
</dbReference>
<dbReference type="Pfam" id="PF02581">
    <property type="entry name" value="TMP-TENI"/>
    <property type="match status" value="1"/>
</dbReference>
<dbReference type="EMBL" id="WNDA01000016">
    <property type="protein sequence ID" value="MTU69638.1"/>
    <property type="molecule type" value="Genomic_DNA"/>
</dbReference>
<dbReference type="InterPro" id="IPR013785">
    <property type="entry name" value="Aldolase_TIM"/>
</dbReference>
<evidence type="ECO:0000313" key="13">
    <source>
        <dbReference type="EMBL" id="RHC82450.1"/>
    </source>
</evidence>
<feature type="binding site" evidence="9">
    <location>
        <position position="86"/>
    </location>
    <ligand>
        <name>Mg(2+)</name>
        <dbReference type="ChEBI" id="CHEBI:18420"/>
    </ligand>
</feature>
<comment type="catalytic activity">
    <reaction evidence="7 9">
        <text>2-(2-carboxy-4-methylthiazol-5-yl)ethyl phosphate + 4-amino-2-methyl-5-(diphosphooxymethyl)pyrimidine + 2 H(+) = thiamine phosphate + CO2 + diphosphate</text>
        <dbReference type="Rhea" id="RHEA:47848"/>
        <dbReference type="ChEBI" id="CHEBI:15378"/>
        <dbReference type="ChEBI" id="CHEBI:16526"/>
        <dbReference type="ChEBI" id="CHEBI:33019"/>
        <dbReference type="ChEBI" id="CHEBI:37575"/>
        <dbReference type="ChEBI" id="CHEBI:57841"/>
        <dbReference type="ChEBI" id="CHEBI:62890"/>
        <dbReference type="EC" id="2.5.1.3"/>
    </reaction>
</comment>
<comment type="cofactor">
    <cofactor evidence="9">
        <name>Mg(2+)</name>
        <dbReference type="ChEBI" id="CHEBI:18420"/>
    </cofactor>
    <text evidence="9">Binds 1 Mg(2+) ion per subunit.</text>
</comment>
<comment type="catalytic activity">
    <reaction evidence="6 9">
        <text>4-methyl-5-(2-phosphooxyethyl)-thiazole + 4-amino-2-methyl-5-(diphosphooxymethyl)pyrimidine + H(+) = thiamine phosphate + diphosphate</text>
        <dbReference type="Rhea" id="RHEA:22328"/>
        <dbReference type="ChEBI" id="CHEBI:15378"/>
        <dbReference type="ChEBI" id="CHEBI:33019"/>
        <dbReference type="ChEBI" id="CHEBI:37575"/>
        <dbReference type="ChEBI" id="CHEBI:57841"/>
        <dbReference type="ChEBI" id="CHEBI:58296"/>
        <dbReference type="EC" id="2.5.1.3"/>
    </reaction>
</comment>
<proteinExistence type="inferred from homology"/>
<feature type="binding site" evidence="9">
    <location>
        <position position="85"/>
    </location>
    <ligand>
        <name>4-amino-2-methyl-5-(diphosphooxymethyl)pyrimidine</name>
        <dbReference type="ChEBI" id="CHEBI:57841"/>
    </ligand>
</feature>
<evidence type="ECO:0000313" key="15">
    <source>
        <dbReference type="Proteomes" id="UP000448908"/>
    </source>
</evidence>
<comment type="similarity">
    <text evidence="9">Belongs to the thiamine-phosphate synthase family.</text>
</comment>
<dbReference type="EMBL" id="BQNZ01000001">
    <property type="protein sequence ID" value="GKH71807.1"/>
    <property type="molecule type" value="Genomic_DNA"/>
</dbReference>
<dbReference type="InterPro" id="IPR022998">
    <property type="entry name" value="ThiamineP_synth_TenI"/>
</dbReference>
<dbReference type="AlphaFoldDB" id="A0A3R6A2W4"/>
<comment type="pathway">
    <text evidence="1 9">Cofactor biosynthesis; thiamine diphosphate biosynthesis; thiamine phosphate from 4-amino-2-methyl-5-diphosphomethylpyrimidine and 4-methyl-5-(2-phosphoethyl)-thiazole: step 1/1.</text>
</comment>
<evidence type="ECO:0000256" key="7">
    <source>
        <dbReference type="ARBA" id="ARBA00047851"/>
    </source>
</evidence>
<protein>
    <recommendedName>
        <fullName evidence="9">Thiamine-phosphate synthase</fullName>
        <shortName evidence="9">TP synthase</shortName>
        <shortName evidence="9">TPS</shortName>
        <ecNumber evidence="9">2.5.1.3</ecNumber>
    </recommendedName>
    <alternativeName>
        <fullName evidence="9">Thiamine-phosphate pyrophosphorylase</fullName>
        <shortName evidence="9">TMP pyrophosphorylase</shortName>
        <shortName evidence="9">TMP-PPase</shortName>
    </alternativeName>
</protein>
<evidence type="ECO:0000256" key="3">
    <source>
        <dbReference type="ARBA" id="ARBA00022723"/>
    </source>
</evidence>
<accession>A0A3R6A2W4</accession>
<evidence type="ECO:0000259" key="10">
    <source>
        <dbReference type="Pfam" id="PF02581"/>
    </source>
</evidence>
<evidence type="ECO:0000256" key="5">
    <source>
        <dbReference type="ARBA" id="ARBA00022977"/>
    </source>
</evidence>
<keyword evidence="3 9" id="KW-0479">Metal-binding</keyword>